<evidence type="ECO:0000313" key="2">
    <source>
        <dbReference type="Proteomes" id="UP001180551"/>
    </source>
</evidence>
<accession>A0ABU2TB20</accession>
<keyword evidence="2" id="KW-1185">Reference proteome</keyword>
<protein>
    <submittedName>
        <fullName evidence="1">Plasmid replication initiator protein</fullName>
    </submittedName>
</protein>
<gene>
    <name evidence="1" type="ORF">RM550_20630</name>
</gene>
<sequence>MRHLITVGNPFTDEGARRETLDLDQRMRSLSATERDMVRLVADPGFNRWLEQIRNVGGCAHPIYLAGHTTVRDGASGEVLRHFDTAGEPGGRLAVRCRNRRETRCGPCSRLHAGDTFQLVRSGLSGGKGTPAVVRDHPRLFVTLTAPSFGQVHHLTEDGKPCLPRRDGGNCEHGRLVGCRLVHTATDPLLGQPLCPDCYDYAGHVLWHAYAGALWNRFCDRVRRTLATSVGIAQSRLRHHVRLSFAKVAEYQQRAAVHFHAVVRLDGPTGPEEAPPEWATVVRLKAALHEAAGTATVTAPYSLAVGEQTIRWGAELDVAPIRSFGDDEPVTDDRVAAYVAKYVGKSVSEAGGSDRRLNSAAEIPYAGATDHIRALMGMCWRLGGLRELEGLRLRAWAHTLGYRGHVLTKSRVYSTTYAALRAARAEHLRETSDEDLHDLGDSTVTDSEWRYVGSGHTPAEAEIAAGIAEDLVQQREISRELAEQGSYFEP</sequence>
<proteinExistence type="predicted"/>
<dbReference type="InterPro" id="IPR046828">
    <property type="entry name" value="RepSA"/>
</dbReference>
<comment type="caution">
    <text evidence="1">The sequence shown here is derived from an EMBL/GenBank/DDBJ whole genome shotgun (WGS) entry which is preliminary data.</text>
</comment>
<organism evidence="1 2">
    <name type="scientific">Streptomyces mooreae</name>
    <dbReference type="NCBI Taxonomy" id="3075523"/>
    <lineage>
        <taxon>Bacteria</taxon>
        <taxon>Bacillati</taxon>
        <taxon>Actinomycetota</taxon>
        <taxon>Actinomycetes</taxon>
        <taxon>Kitasatosporales</taxon>
        <taxon>Streptomycetaceae</taxon>
        <taxon>Streptomyces</taxon>
    </lineage>
</organism>
<dbReference type="EMBL" id="JAVRFE010000027">
    <property type="protein sequence ID" value="MDT0458114.1"/>
    <property type="molecule type" value="Genomic_DNA"/>
</dbReference>
<dbReference type="Proteomes" id="UP001180551">
    <property type="component" value="Unassembled WGS sequence"/>
</dbReference>
<dbReference type="Pfam" id="PF20199">
    <property type="entry name" value="RepSA"/>
    <property type="match status" value="1"/>
</dbReference>
<evidence type="ECO:0000313" key="1">
    <source>
        <dbReference type="EMBL" id="MDT0458114.1"/>
    </source>
</evidence>
<reference evidence="1" key="1">
    <citation type="submission" date="2024-05" db="EMBL/GenBank/DDBJ databases">
        <title>30 novel species of actinomycetes from the DSMZ collection.</title>
        <authorList>
            <person name="Nouioui I."/>
        </authorList>
    </citation>
    <scope>NUCLEOTIDE SEQUENCE</scope>
    <source>
        <strain evidence="1">DSM 41527</strain>
    </source>
</reference>
<dbReference type="RefSeq" id="WP_311625217.1">
    <property type="nucleotide sequence ID" value="NZ_JAVRFE010000027.1"/>
</dbReference>
<name>A0ABU2TB20_9ACTN</name>